<sequence length="1125" mass="123756">MDKAQEISGGLKKHAGGYLLPGAIFVLGLGLAITVGQLDAERQQSELRSATASELGRHGARLEAQLRSTFAVTEGIAQLLILDGSIAPERFAGMASLAIESVPAIRNIAVAPDDIIRDIYPRSANEKALGVDYRTLPAQYPLIARAQELRRPLLAGPVQLVQGGSGLIYRRPVFVDVGLDSARYWGVTSIVADLDALLALGGIKSVSALQLAVRGRDGRGADGEMIWGEPAVFAQQPVTMLIEVPGGQWQLAALPEGGWQAPSPLSRPLFLFALAATLLSSFFVARLQHMHRLSRQRNRVLFREIEERQQLETSLLQSEARFRTLFERSPDPCWIVRLNGECVDVNHAAMTVFGFQDMAEFRNVTPADISPTLQPDGQTSADKVSAMLQIALEKGLHRFEWLHRRKDGELFPAEVTLCPMSLNGEQLLYAVIRDISVRKQAQEALAQQQALNQAILDNVPSLIYMFDPEGRLQFCNRAFEQVFAGSRASLVGLSRSQFMAAEDALLRQAEDAQVMAQGSAITFEGKIGKVDASHIYLTTKCPLLGPNGELRGVLGMSTDVTEMKAYSEQLRLAGVVMENTAEGVMITDAAGVIVSVNRAFTEITEFSPADAIGQRPSILQSQRQKAEFYREMWATLQSTGVWRGEIWNRRKSGALYPEWLTINAVRNPEGEAVNYVAVFSDISAIKHSQAALEKMAHFDALTGLPNRALFQDRLQHALDRSQRYGQPIAVLLLDLDGFKTVNDSLGHPVGDQLLMEAAERFRKCVRVEDTVSRLGGDEFAFILNNLAQGTDAIAVVKKLLQSLQEPFDLNGTAALVTGSIGVAVGPQDGETPAELLRHADTAMYGAKEGGRNDYRFYQAEMTRRSQERLLLERALRRAVEQQEFEVWYQPKLDLASGRVDGAEALLRWRDPERGLISPADFIPVAERTGLIIPIGEQVLDTVCRQQRSWRASGLLSGRVAINVAAPQIERSDYVEALRQALHRHELPAEAIEVEVTESLLMENPEQARDVLCAIQEMGVTTAVDDFGTGYSSLAYLKVLPINNLKVDRAFVSDLPHDSNDVAITQAIIALGHSLGFKITAEGIETVEQLDFLRSIGCDQGQGFFFSRPLPAAQFESWLREQAVHA</sequence>
<dbReference type="Proteomes" id="UP000070186">
    <property type="component" value="Unassembled WGS sequence"/>
</dbReference>
<dbReference type="GO" id="GO:0071111">
    <property type="term" value="F:cyclic-guanylate-specific phosphodiesterase activity"/>
    <property type="evidence" value="ECO:0007669"/>
    <property type="project" value="UniProtKB-EC"/>
</dbReference>
<dbReference type="Pfam" id="PF00563">
    <property type="entry name" value="EAL"/>
    <property type="match status" value="1"/>
</dbReference>
<dbReference type="InterPro" id="IPR001610">
    <property type="entry name" value="PAC"/>
</dbReference>
<comment type="caution">
    <text evidence="8">The sequence shown here is derived from an EMBL/GenBank/DDBJ whole genome shotgun (WGS) entry which is preliminary data.</text>
</comment>
<evidence type="ECO:0000259" key="7">
    <source>
        <dbReference type="PROSITE" id="PS50887"/>
    </source>
</evidence>
<feature type="transmembrane region" description="Helical" evidence="2">
    <location>
        <begin position="18"/>
        <end position="38"/>
    </location>
</feature>
<dbReference type="STRING" id="281362.AT959_03270"/>
<feature type="domain" description="PAS" evidence="3">
    <location>
        <begin position="576"/>
        <end position="614"/>
    </location>
</feature>
<dbReference type="InterPro" id="IPR006189">
    <property type="entry name" value="CHASE_dom"/>
</dbReference>
<dbReference type="PROSITE" id="PS50883">
    <property type="entry name" value="EAL"/>
    <property type="match status" value="1"/>
</dbReference>
<accession>A0A133XMD0</accession>
<feature type="domain" description="CHASE" evidence="5">
    <location>
        <begin position="115"/>
        <end position="252"/>
    </location>
</feature>
<feature type="domain" description="PAC" evidence="4">
    <location>
        <begin position="642"/>
        <end position="694"/>
    </location>
</feature>
<evidence type="ECO:0000256" key="2">
    <source>
        <dbReference type="SAM" id="Phobius"/>
    </source>
</evidence>
<feature type="domain" description="PAC" evidence="4">
    <location>
        <begin position="521"/>
        <end position="572"/>
    </location>
</feature>
<evidence type="ECO:0000259" key="5">
    <source>
        <dbReference type="PROSITE" id="PS50839"/>
    </source>
</evidence>
<dbReference type="FunFam" id="3.20.20.450:FF:000001">
    <property type="entry name" value="Cyclic di-GMP phosphodiesterase yahA"/>
    <property type="match status" value="1"/>
</dbReference>
<dbReference type="NCBIfam" id="TIGR00229">
    <property type="entry name" value="sensory_box"/>
    <property type="match status" value="3"/>
</dbReference>
<dbReference type="InterPro" id="IPR029787">
    <property type="entry name" value="Nucleotide_cyclase"/>
</dbReference>
<dbReference type="SMART" id="SM00052">
    <property type="entry name" value="EAL"/>
    <property type="match status" value="1"/>
</dbReference>
<comment type="catalytic activity">
    <reaction evidence="1">
        <text>3',3'-c-di-GMP + H2O = 5'-phosphoguanylyl(3'-&gt;5')guanosine + H(+)</text>
        <dbReference type="Rhea" id="RHEA:24902"/>
        <dbReference type="ChEBI" id="CHEBI:15377"/>
        <dbReference type="ChEBI" id="CHEBI:15378"/>
        <dbReference type="ChEBI" id="CHEBI:58754"/>
        <dbReference type="ChEBI" id="CHEBI:58805"/>
        <dbReference type="EC" id="3.1.4.52"/>
    </reaction>
    <physiologicalReaction direction="left-to-right" evidence="1">
        <dbReference type="Rhea" id="RHEA:24903"/>
    </physiologicalReaction>
</comment>
<evidence type="ECO:0008006" key="10">
    <source>
        <dbReference type="Google" id="ProtNLM"/>
    </source>
</evidence>
<dbReference type="InterPro" id="IPR013656">
    <property type="entry name" value="PAS_4"/>
</dbReference>
<dbReference type="EMBL" id="LODL01000007">
    <property type="protein sequence ID" value="KXB32093.1"/>
    <property type="molecule type" value="Genomic_DNA"/>
</dbReference>
<feature type="domain" description="PAS" evidence="3">
    <location>
        <begin position="448"/>
        <end position="492"/>
    </location>
</feature>
<dbReference type="AlphaFoldDB" id="A0A133XMD0"/>
<evidence type="ECO:0000256" key="1">
    <source>
        <dbReference type="ARBA" id="ARBA00051114"/>
    </source>
</evidence>
<evidence type="ECO:0000313" key="8">
    <source>
        <dbReference type="EMBL" id="KXB32093.1"/>
    </source>
</evidence>
<dbReference type="InterPro" id="IPR000160">
    <property type="entry name" value="GGDEF_dom"/>
</dbReference>
<dbReference type="InterPro" id="IPR000014">
    <property type="entry name" value="PAS"/>
</dbReference>
<proteinExistence type="predicted"/>
<dbReference type="SUPFAM" id="SSF55785">
    <property type="entry name" value="PYP-like sensor domain (PAS domain)"/>
    <property type="match status" value="3"/>
</dbReference>
<reference evidence="8 9" key="1">
    <citation type="submission" date="2015-12" db="EMBL/GenBank/DDBJ databases">
        <title>Nitrous oxide reduction kinetics distinguish bacteria harboring typical versus atypical NosZ.</title>
        <authorList>
            <person name="Yoon S."/>
            <person name="Nissen S."/>
            <person name="Park D."/>
            <person name="Sanford R.A."/>
            <person name="Loeffler F.E."/>
        </authorList>
    </citation>
    <scope>NUCLEOTIDE SEQUENCE [LARGE SCALE GENOMIC DNA]</scope>
    <source>
        <strain evidence="8 9">ATCC BAA-841</strain>
    </source>
</reference>
<dbReference type="PROSITE" id="PS50112">
    <property type="entry name" value="PAS"/>
    <property type="match status" value="3"/>
</dbReference>
<dbReference type="Gene3D" id="3.20.20.450">
    <property type="entry name" value="EAL domain"/>
    <property type="match status" value="1"/>
</dbReference>
<dbReference type="Pfam" id="PF00990">
    <property type="entry name" value="GGDEF"/>
    <property type="match status" value="1"/>
</dbReference>
<dbReference type="CDD" id="cd00130">
    <property type="entry name" value="PAS"/>
    <property type="match status" value="3"/>
</dbReference>
<dbReference type="PANTHER" id="PTHR44757:SF2">
    <property type="entry name" value="BIOFILM ARCHITECTURE MAINTENANCE PROTEIN MBAA"/>
    <property type="match status" value="1"/>
</dbReference>
<feature type="domain" description="PAC" evidence="4">
    <location>
        <begin position="397"/>
        <end position="447"/>
    </location>
</feature>
<dbReference type="Pfam" id="PF13426">
    <property type="entry name" value="PAS_9"/>
    <property type="match status" value="2"/>
</dbReference>
<feature type="domain" description="GGDEF" evidence="7">
    <location>
        <begin position="726"/>
        <end position="859"/>
    </location>
</feature>
<dbReference type="SMART" id="SM00267">
    <property type="entry name" value="GGDEF"/>
    <property type="match status" value="1"/>
</dbReference>
<dbReference type="SUPFAM" id="SSF55073">
    <property type="entry name" value="Nucleotide cyclase"/>
    <property type="match status" value="1"/>
</dbReference>
<dbReference type="FunFam" id="3.30.70.270:FF:000001">
    <property type="entry name" value="Diguanylate cyclase domain protein"/>
    <property type="match status" value="1"/>
</dbReference>
<dbReference type="Pfam" id="PF03924">
    <property type="entry name" value="CHASE"/>
    <property type="match status" value="1"/>
</dbReference>
<keyword evidence="2" id="KW-0472">Membrane</keyword>
<feature type="domain" description="PAS" evidence="3">
    <location>
        <begin position="318"/>
        <end position="395"/>
    </location>
</feature>
<dbReference type="PANTHER" id="PTHR44757">
    <property type="entry name" value="DIGUANYLATE CYCLASE DGCP"/>
    <property type="match status" value="1"/>
</dbReference>
<dbReference type="CDD" id="cd01948">
    <property type="entry name" value="EAL"/>
    <property type="match status" value="1"/>
</dbReference>
<dbReference type="GO" id="GO:0071732">
    <property type="term" value="P:cellular response to nitric oxide"/>
    <property type="evidence" value="ECO:0007669"/>
    <property type="project" value="UniProtKB-ARBA"/>
</dbReference>
<dbReference type="NCBIfam" id="TIGR00254">
    <property type="entry name" value="GGDEF"/>
    <property type="match status" value="1"/>
</dbReference>
<dbReference type="InterPro" id="IPR043128">
    <property type="entry name" value="Rev_trsase/Diguanyl_cyclase"/>
</dbReference>
<evidence type="ECO:0000259" key="4">
    <source>
        <dbReference type="PROSITE" id="PS50113"/>
    </source>
</evidence>
<dbReference type="InterPro" id="IPR000700">
    <property type="entry name" value="PAS-assoc_C"/>
</dbReference>
<dbReference type="Pfam" id="PF08448">
    <property type="entry name" value="PAS_4"/>
    <property type="match status" value="1"/>
</dbReference>
<dbReference type="PROSITE" id="PS50887">
    <property type="entry name" value="GGDEF"/>
    <property type="match status" value="1"/>
</dbReference>
<dbReference type="PROSITE" id="PS50113">
    <property type="entry name" value="PAC"/>
    <property type="match status" value="3"/>
</dbReference>
<protein>
    <recommendedName>
        <fullName evidence="10">Diguanylate cyclase</fullName>
    </recommendedName>
</protein>
<dbReference type="InterPro" id="IPR052155">
    <property type="entry name" value="Biofilm_reg_signaling"/>
</dbReference>
<dbReference type="PROSITE" id="PS50839">
    <property type="entry name" value="CHASE"/>
    <property type="match status" value="1"/>
</dbReference>
<name>A0A133XMD0_9RHOO</name>
<keyword evidence="2" id="KW-0812">Transmembrane</keyword>
<dbReference type="SUPFAM" id="SSF141868">
    <property type="entry name" value="EAL domain-like"/>
    <property type="match status" value="1"/>
</dbReference>
<dbReference type="SMART" id="SM01079">
    <property type="entry name" value="CHASE"/>
    <property type="match status" value="1"/>
</dbReference>
<keyword evidence="2" id="KW-1133">Transmembrane helix</keyword>
<evidence type="ECO:0000259" key="6">
    <source>
        <dbReference type="PROSITE" id="PS50883"/>
    </source>
</evidence>
<dbReference type="InterPro" id="IPR035919">
    <property type="entry name" value="EAL_sf"/>
</dbReference>
<dbReference type="Gene3D" id="3.30.70.270">
    <property type="match status" value="1"/>
</dbReference>
<dbReference type="SMART" id="SM00091">
    <property type="entry name" value="PAS"/>
    <property type="match status" value="3"/>
</dbReference>
<feature type="domain" description="EAL" evidence="6">
    <location>
        <begin position="868"/>
        <end position="1122"/>
    </location>
</feature>
<evidence type="ECO:0000259" key="3">
    <source>
        <dbReference type="PROSITE" id="PS50112"/>
    </source>
</evidence>
<evidence type="ECO:0000313" key="9">
    <source>
        <dbReference type="Proteomes" id="UP000070186"/>
    </source>
</evidence>
<dbReference type="CDD" id="cd01949">
    <property type="entry name" value="GGDEF"/>
    <property type="match status" value="1"/>
</dbReference>
<dbReference type="InterPro" id="IPR001633">
    <property type="entry name" value="EAL_dom"/>
</dbReference>
<gene>
    <name evidence="8" type="ORF">AT959_03270</name>
</gene>
<organism evidence="8 9">
    <name type="scientific">Dechloromonas denitrificans</name>
    <dbReference type="NCBI Taxonomy" id="281362"/>
    <lineage>
        <taxon>Bacteria</taxon>
        <taxon>Pseudomonadati</taxon>
        <taxon>Pseudomonadota</taxon>
        <taxon>Betaproteobacteria</taxon>
        <taxon>Rhodocyclales</taxon>
        <taxon>Azonexaceae</taxon>
        <taxon>Dechloromonas</taxon>
    </lineage>
</organism>
<dbReference type="SMART" id="SM00086">
    <property type="entry name" value="PAC"/>
    <property type="match status" value="2"/>
</dbReference>
<dbReference type="Gene3D" id="3.30.450.20">
    <property type="entry name" value="PAS domain"/>
    <property type="match status" value="3"/>
</dbReference>
<keyword evidence="9" id="KW-1185">Reference proteome</keyword>
<dbReference type="InterPro" id="IPR035965">
    <property type="entry name" value="PAS-like_dom_sf"/>
</dbReference>